<sequence>MLPMKCLLRKCLLVLLCLYVGIDTKAQSDVSQINSYATPPPPNAAALARYGEIPVNQYTGIPSIDIPLFTAGSGQLKIPLSLSYHAGGIRVDEIASRTGLGWTLNAGGCVTRTVRGIADEKSLGYNNIQQQGKPLPGYGATEAGDVYLKRIATGLEDGEADLYFFNFNGRAGRYAHFANGYQTIPYSKLQISDLPAFSKKIVDENGYVYEFTAEEVVTTSYTYSEGEQSCPQAWYITKMLSPDGRDSIVFSYEKRLYQLPTMEVSETRKICYSLGGVPDRTEHTSCYQSVHGQYLNTITGKDFRIRFYYSGRVDTDDRKVDSVVYVDKSENRLRKFQFNYNYYTRGNKLRLDSVIEYDGNGRSHPPYKLTYNRESELPLLNSSSQDHWGYYNGKGGSTMIPSIMKRDGTWEKLADREADSNNVAIGMLEKIEYPTGGYTQFRFEGNDYSYINSNRLMPEPIVKPANVSALLTYNGRAEEKTVTFVINKKQVVNVSAQISNCKANCLPCCSWGPQAPEARVEMTKVGGGGYFYAYGINIDRYTNKEESMELDAGTYELKLYVVMPFDRVNVTVHYTYVSNEFTRPVKYAGGARVAKITSYDGFNHDNDIVRSYSYKMDDPQYSSGVIMEQPEYHYTYKEYISSYPDYMDCGKDLLYYCYSSVSHVALGSTQGGVTGYQRVTEYYDAKDSSNKVVSYYTTAAQFRDDGGIYAPPFPPATSYDWRRGLLTQKITYGKGNKLVSIEKKAYSILPDFQYELRSFKAQQSVFCPYAAMGTDGKYQFIKYKTDYYRIVTEWMPLVADTLTLYSTGSGDSIRTVTTYTYDTSSLKVSSVVKELSNRTERQFFRYPFNYDVSAGDNVSLGIKNLQQRHIVSPVVESYTTVSNNASPGTVSGQFVSYKTAQPYPDTVFRLNVSGVLTDFTPSVASGGRVVKDRRYEPQLVFDLYDEAGNVLQQHKANDVPESFVWGYGGIYPVAAVKGMTYAAVGGLVNTSLISNLYDDVQIRNALAPLRTSGGNALLNVYTFRPLVGMTSMTDPAGRTTFYEYDGFGRLIVVRDKDGKIVKQINYQYQRPVTE</sequence>
<feature type="chain" id="PRO_5042238075" evidence="1">
    <location>
        <begin position="27"/>
        <end position="1074"/>
    </location>
</feature>
<gene>
    <name evidence="2" type="ORF">HF329_31730</name>
</gene>
<feature type="signal peptide" evidence="1">
    <location>
        <begin position="1"/>
        <end position="26"/>
    </location>
</feature>
<dbReference type="NCBIfam" id="TIGR01643">
    <property type="entry name" value="YD_repeat_2x"/>
    <property type="match status" value="1"/>
</dbReference>
<dbReference type="KEGG" id="coy:HF329_31730"/>
<evidence type="ECO:0000256" key="1">
    <source>
        <dbReference type="SAM" id="SignalP"/>
    </source>
</evidence>
<evidence type="ECO:0000313" key="2">
    <source>
        <dbReference type="EMBL" id="QJB35627.1"/>
    </source>
</evidence>
<evidence type="ECO:0000313" key="3">
    <source>
        <dbReference type="Proteomes" id="UP000502421"/>
    </source>
</evidence>
<dbReference type="Proteomes" id="UP000502421">
    <property type="component" value="Chromosome"/>
</dbReference>
<dbReference type="InterPro" id="IPR031325">
    <property type="entry name" value="RHS_repeat"/>
</dbReference>
<keyword evidence="1" id="KW-0732">Signal</keyword>
<proteinExistence type="predicted"/>
<dbReference type="EMBL" id="CP051205">
    <property type="protein sequence ID" value="QJB35627.1"/>
    <property type="molecule type" value="Genomic_DNA"/>
</dbReference>
<protein>
    <submittedName>
        <fullName evidence="2">RHS repeat protein</fullName>
    </submittedName>
</protein>
<organism evidence="2 3">
    <name type="scientific">Chitinophaga oryzae</name>
    <dbReference type="NCBI Taxonomy" id="2725414"/>
    <lineage>
        <taxon>Bacteria</taxon>
        <taxon>Pseudomonadati</taxon>
        <taxon>Bacteroidota</taxon>
        <taxon>Chitinophagia</taxon>
        <taxon>Chitinophagales</taxon>
        <taxon>Chitinophagaceae</taxon>
        <taxon>Chitinophaga</taxon>
    </lineage>
</organism>
<name>A0AAE7DAT6_9BACT</name>
<reference evidence="3" key="1">
    <citation type="submission" date="2020-04" db="EMBL/GenBank/DDBJ databases">
        <authorList>
            <person name="Kittiwongwattana C."/>
        </authorList>
    </citation>
    <scope>NUCLEOTIDE SEQUENCE [LARGE SCALE GENOMIC DNA]</scope>
    <source>
        <strain evidence="3">1310</strain>
    </source>
</reference>
<dbReference type="AlphaFoldDB" id="A0AAE7DAT6"/>
<dbReference type="InterPro" id="IPR006530">
    <property type="entry name" value="YD"/>
</dbReference>
<dbReference type="RefSeq" id="WP_168810897.1">
    <property type="nucleotide sequence ID" value="NZ_CP051205.1"/>
</dbReference>
<dbReference type="Pfam" id="PF05593">
    <property type="entry name" value="RHS_repeat"/>
    <property type="match status" value="1"/>
</dbReference>
<accession>A0AAE7DAT6</accession>